<sequence>MLEHLAKRHNLKIKQIPAVGNCFFHAVSASLTSVGEQNIDEPDIRQKLIDYLETTSDKQYYFGFLQLNNSLHQSSVHETLIADMLNLNIEVINAITPEWPQDIHPRGQRRERTISIGLMGEEHYVVLDDAKSRFTRETEEFIGGRAHPIGVLVDYIIRIEFQARGSPHAHTILWIQDAPILDVNIDEEITTFIDQHQTCVIPGEEESDLRQIVLSLQKYVHSVTCRRGGSCRFHYPSSETVIARQPDVGDFMVAKLMLNAKADIFKKEYHGVVKLVKSGKQVVLKRQPSERWINQYNPKILKTLRANMDLQVIMDPYSCIMYITSYMMKSERAMSELLKEVAEESRSEDLKSKLRKVGSAFLNNREVSAQEAAYRILFLSLKRDSRKVVFINTAPKDKRVSMLKPQKILQGMDEDDEDIFCTSSLDRYAMRPDVLEDMCFAEFASTYTIGGKDAADHIPDVLHRSDDIEGGDNNLDTAEIVDKLPKVITMPLHHKVPQRKEGRRRQIQEPVDALLSMVR</sequence>
<organism evidence="2">
    <name type="scientific">Octopus bimaculoides</name>
    <name type="common">California two-spotted octopus</name>
    <dbReference type="NCBI Taxonomy" id="37653"/>
    <lineage>
        <taxon>Eukaryota</taxon>
        <taxon>Metazoa</taxon>
        <taxon>Spiralia</taxon>
        <taxon>Lophotrochozoa</taxon>
        <taxon>Mollusca</taxon>
        <taxon>Cephalopoda</taxon>
        <taxon>Coleoidea</taxon>
        <taxon>Octopodiformes</taxon>
        <taxon>Octopoda</taxon>
        <taxon>Incirrata</taxon>
        <taxon>Octopodidae</taxon>
        <taxon>Octopus</taxon>
    </lineage>
</organism>
<dbReference type="CDD" id="cd22758">
    <property type="entry name" value="OTU_232R-like"/>
    <property type="match status" value="1"/>
</dbReference>
<evidence type="ECO:0000313" key="2">
    <source>
        <dbReference type="EMBL" id="KOF79770.1"/>
    </source>
</evidence>
<dbReference type="AlphaFoldDB" id="A0A0L8GT30"/>
<dbReference type="PANTHER" id="PTHR47642">
    <property type="entry name" value="ATP-DEPENDENT DNA HELICASE"/>
    <property type="match status" value="1"/>
</dbReference>
<reference evidence="2" key="1">
    <citation type="submission" date="2015-07" db="EMBL/GenBank/DDBJ databases">
        <title>MeaNS - Measles Nucleotide Surveillance Program.</title>
        <authorList>
            <person name="Tran T."/>
            <person name="Druce J."/>
        </authorList>
    </citation>
    <scope>NUCLEOTIDE SEQUENCE</scope>
    <source>
        <strain evidence="2">UCB-OBI-ISO-001</strain>
        <tissue evidence="2">Gonad</tissue>
    </source>
</reference>
<dbReference type="PANTHER" id="PTHR47642:SF8">
    <property type="entry name" value="ATP-DEPENDENT DNA HELICASE"/>
    <property type="match status" value="1"/>
</dbReference>
<dbReference type="Gene3D" id="3.90.70.80">
    <property type="match status" value="1"/>
</dbReference>
<dbReference type="InterPro" id="IPR051055">
    <property type="entry name" value="PIF1_helicase"/>
</dbReference>
<protein>
    <recommendedName>
        <fullName evidence="1">OTU domain-containing protein</fullName>
    </recommendedName>
</protein>
<proteinExistence type="predicted"/>
<dbReference type="InterPro" id="IPR003323">
    <property type="entry name" value="OTU_dom"/>
</dbReference>
<dbReference type="EMBL" id="KQ420630">
    <property type="protein sequence ID" value="KOF79770.1"/>
    <property type="molecule type" value="Genomic_DNA"/>
</dbReference>
<accession>A0A0L8GT30</accession>
<name>A0A0L8GT30_OCTBM</name>
<gene>
    <name evidence="2" type="ORF">OCBIM_22029036mg</name>
</gene>
<evidence type="ECO:0000259" key="1">
    <source>
        <dbReference type="PROSITE" id="PS50802"/>
    </source>
</evidence>
<feature type="domain" description="OTU" evidence="1">
    <location>
        <begin position="11"/>
        <end position="130"/>
    </location>
</feature>
<dbReference type="PROSITE" id="PS50802">
    <property type="entry name" value="OTU"/>
    <property type="match status" value="1"/>
</dbReference>